<sequence>MDLAIKGAGGVLALGGTLIAVLRYLDDRSKAIETSALEARKPFLERRQSVYVELVQTTAVLGTIENRDDPAAIEAARRFWAVFWGMLPLVTDEAVSRLVDEFSELVADWNTDWIRRRNLSMDIARACRASMGFDPPLPPAGSVASRGDARPMR</sequence>
<organism evidence="1 2">
    <name type="scientific">Methylorubrum thiocyanatum</name>
    <dbReference type="NCBI Taxonomy" id="47958"/>
    <lineage>
        <taxon>Bacteria</taxon>
        <taxon>Pseudomonadati</taxon>
        <taxon>Pseudomonadota</taxon>
        <taxon>Alphaproteobacteria</taxon>
        <taxon>Hyphomicrobiales</taxon>
        <taxon>Methylobacteriaceae</taxon>
        <taxon>Methylorubrum</taxon>
    </lineage>
</organism>
<dbReference type="AlphaFoldDB" id="A0AA40S887"/>
<comment type="caution">
    <text evidence="1">The sequence shown here is derived from an EMBL/GenBank/DDBJ whole genome shotgun (WGS) entry which is preliminary data.</text>
</comment>
<protein>
    <submittedName>
        <fullName evidence="1">Uncharacterized protein</fullName>
    </submittedName>
</protein>
<reference evidence="1 2" key="1">
    <citation type="submission" date="2020-08" db="EMBL/GenBank/DDBJ databases">
        <title>Genomic Encyclopedia of Type Strains, Phase IV (KMG-IV): sequencing the most valuable type-strain genomes for metagenomic binning, comparative biology and taxonomic classification.</title>
        <authorList>
            <person name="Goeker M."/>
        </authorList>
    </citation>
    <scope>NUCLEOTIDE SEQUENCE [LARGE SCALE GENOMIC DNA]</scope>
    <source>
        <strain evidence="1 2">DSM 11490</strain>
    </source>
</reference>
<evidence type="ECO:0000313" key="1">
    <source>
        <dbReference type="EMBL" id="MBA8916250.1"/>
    </source>
</evidence>
<evidence type="ECO:0000313" key="2">
    <source>
        <dbReference type="Proteomes" id="UP000543554"/>
    </source>
</evidence>
<gene>
    <name evidence="1" type="ORF">HNR51_005371</name>
</gene>
<name>A0AA40S887_9HYPH</name>
<dbReference type="RefSeq" id="WP_182556931.1">
    <property type="nucleotide sequence ID" value="NZ_BPRF01000046.1"/>
</dbReference>
<dbReference type="Proteomes" id="UP000543554">
    <property type="component" value="Unassembled WGS sequence"/>
</dbReference>
<keyword evidence="2" id="KW-1185">Reference proteome</keyword>
<dbReference type="EMBL" id="JACJIB010000020">
    <property type="protein sequence ID" value="MBA8916250.1"/>
    <property type="molecule type" value="Genomic_DNA"/>
</dbReference>
<proteinExistence type="predicted"/>
<accession>A0AA40S887</accession>